<evidence type="ECO:0000313" key="2">
    <source>
        <dbReference type="Proteomes" id="UP001501509"/>
    </source>
</evidence>
<proteinExistence type="predicted"/>
<organism evidence="1 2">
    <name type="scientific">Actinomadura fulvescens</name>
    <dbReference type="NCBI Taxonomy" id="46160"/>
    <lineage>
        <taxon>Bacteria</taxon>
        <taxon>Bacillati</taxon>
        <taxon>Actinomycetota</taxon>
        <taxon>Actinomycetes</taxon>
        <taxon>Streptosporangiales</taxon>
        <taxon>Thermomonosporaceae</taxon>
        <taxon>Actinomadura</taxon>
    </lineage>
</organism>
<keyword evidence="2" id="KW-1185">Reference proteome</keyword>
<reference evidence="1 2" key="1">
    <citation type="journal article" date="2019" name="Int. J. Syst. Evol. Microbiol.">
        <title>The Global Catalogue of Microorganisms (GCM) 10K type strain sequencing project: providing services to taxonomists for standard genome sequencing and annotation.</title>
        <authorList>
            <consortium name="The Broad Institute Genomics Platform"/>
            <consortium name="The Broad Institute Genome Sequencing Center for Infectious Disease"/>
            <person name="Wu L."/>
            <person name="Ma J."/>
        </authorList>
    </citation>
    <scope>NUCLEOTIDE SEQUENCE [LARGE SCALE GENOMIC DNA]</scope>
    <source>
        <strain evidence="1 2">JCM 6833</strain>
    </source>
</reference>
<protein>
    <submittedName>
        <fullName evidence="1">Uncharacterized protein</fullName>
    </submittedName>
</protein>
<sequence length="89" mass="9663">MTVVTPRAGAARQDRTGHWTHNGSEAVASIATASEWDEPLVEGAREVVRHIPPYVEGLRPGAGGFLSVYQAFALPSPRRLKRSLRTVAQ</sequence>
<accession>A0ABN3PS48</accession>
<name>A0ABN3PS48_9ACTN</name>
<evidence type="ECO:0000313" key="1">
    <source>
        <dbReference type="EMBL" id="GAA2597840.1"/>
    </source>
</evidence>
<dbReference type="Proteomes" id="UP001501509">
    <property type="component" value="Unassembled WGS sequence"/>
</dbReference>
<comment type="caution">
    <text evidence="1">The sequence shown here is derived from an EMBL/GenBank/DDBJ whole genome shotgun (WGS) entry which is preliminary data.</text>
</comment>
<gene>
    <name evidence="1" type="ORF">GCM10010411_34200</name>
</gene>
<dbReference type="EMBL" id="BAAATD010000004">
    <property type="protein sequence ID" value="GAA2597840.1"/>
    <property type="molecule type" value="Genomic_DNA"/>
</dbReference>